<evidence type="ECO:0000313" key="2">
    <source>
        <dbReference type="EMBL" id="CAG8684201.1"/>
    </source>
</evidence>
<feature type="non-terminal residue" evidence="2">
    <location>
        <position position="1"/>
    </location>
</feature>
<dbReference type="EMBL" id="CAJVPL010011496">
    <property type="protein sequence ID" value="CAG8684201.1"/>
    <property type="molecule type" value="Genomic_DNA"/>
</dbReference>
<evidence type="ECO:0000256" key="1">
    <source>
        <dbReference type="SAM" id="MobiDB-lite"/>
    </source>
</evidence>
<organism evidence="2 3">
    <name type="scientific">Ambispora gerdemannii</name>
    <dbReference type="NCBI Taxonomy" id="144530"/>
    <lineage>
        <taxon>Eukaryota</taxon>
        <taxon>Fungi</taxon>
        <taxon>Fungi incertae sedis</taxon>
        <taxon>Mucoromycota</taxon>
        <taxon>Glomeromycotina</taxon>
        <taxon>Glomeromycetes</taxon>
        <taxon>Archaeosporales</taxon>
        <taxon>Ambisporaceae</taxon>
        <taxon>Ambispora</taxon>
    </lineage>
</organism>
<protein>
    <submittedName>
        <fullName evidence="2">8738_t:CDS:1</fullName>
    </submittedName>
</protein>
<feature type="compositionally biased region" description="Basic residues" evidence="1">
    <location>
        <begin position="27"/>
        <end position="41"/>
    </location>
</feature>
<proteinExistence type="predicted"/>
<dbReference type="Proteomes" id="UP000789831">
    <property type="component" value="Unassembled WGS sequence"/>
</dbReference>
<sequence length="41" mass="4532">SPLTSIKDKTRVVPSFGLENGGVKTQFRSRGRSISHGKHEH</sequence>
<comment type="caution">
    <text evidence="2">The sequence shown here is derived from an EMBL/GenBank/DDBJ whole genome shotgun (WGS) entry which is preliminary data.</text>
</comment>
<keyword evidence="3" id="KW-1185">Reference proteome</keyword>
<name>A0A9N9EKW0_9GLOM</name>
<reference evidence="2" key="1">
    <citation type="submission" date="2021-06" db="EMBL/GenBank/DDBJ databases">
        <authorList>
            <person name="Kallberg Y."/>
            <person name="Tangrot J."/>
            <person name="Rosling A."/>
        </authorList>
    </citation>
    <scope>NUCLEOTIDE SEQUENCE</scope>
    <source>
        <strain evidence="2">MT106</strain>
    </source>
</reference>
<accession>A0A9N9EKW0</accession>
<dbReference type="AlphaFoldDB" id="A0A9N9EKW0"/>
<feature type="non-terminal residue" evidence="2">
    <location>
        <position position="41"/>
    </location>
</feature>
<evidence type="ECO:0000313" key="3">
    <source>
        <dbReference type="Proteomes" id="UP000789831"/>
    </source>
</evidence>
<gene>
    <name evidence="2" type="ORF">AGERDE_LOCUS12805</name>
</gene>
<feature type="region of interest" description="Disordered" evidence="1">
    <location>
        <begin position="20"/>
        <end position="41"/>
    </location>
</feature>